<proteinExistence type="predicted"/>
<accession>A0A109HGD9</accession>
<dbReference type="Pfam" id="PF04339">
    <property type="entry name" value="FemAB_like"/>
    <property type="match status" value="1"/>
</dbReference>
<dbReference type="EMBL" id="LNTA01000270">
    <property type="protein sequence ID" value="KWV11680.1"/>
    <property type="molecule type" value="Genomic_DNA"/>
</dbReference>
<dbReference type="Proteomes" id="UP000055854">
    <property type="component" value="Unassembled WGS sequence"/>
</dbReference>
<dbReference type="OrthoDB" id="3034222at2"/>
<dbReference type="InterPro" id="IPR007434">
    <property type="entry name" value="FemAB-like"/>
</dbReference>
<dbReference type="InterPro" id="IPR016181">
    <property type="entry name" value="Acyl_CoA_acyltransferase"/>
</dbReference>
<dbReference type="AlphaFoldDB" id="A0A109HGD9"/>
<reference evidence="1 2" key="1">
    <citation type="submission" date="2015-11" db="EMBL/GenBank/DDBJ databases">
        <title>Long Read and Single Molecule DNA Sequencing Simplifies Genome Assembly and TAL Effector Gene Analysis of Xanthomonas translucens.</title>
        <authorList>
            <person name="Peng Z."/>
            <person name="Hu Y."/>
            <person name="Xie J."/>
            <person name="Potnis N."/>
            <person name="Akhunova A."/>
            <person name="Jones J."/>
            <person name="Liu Z."/>
            <person name="White F."/>
            <person name="Liu S."/>
        </authorList>
    </citation>
    <scope>NUCLEOTIDE SEQUENCE [LARGE SCALE GENOMIC DNA]</scope>
    <source>
        <strain evidence="1 2">B1</strain>
    </source>
</reference>
<sequence length="359" mass="40989">MPFVSQLEPRALQQQFLAHPPQDFQARTLEHGVPAFDAVFDLLTTADPALRARVAGWPLQRLWRRWLRPRTSFVGSTVSEYAWLPRAADPAQLPGQWRAQLGRERPLLIVKDIPQHSPLLDATDNAWAHVFLQACARSGYVLLRGQALAWVPIDFASTDDYLARLSRGRRRNIRRKLRSRADLQIEAVPTGAAFADPALRAHCYALYLQVYAQSEVHFDLLSEAFFDALLTDADAGGLVFTYRHQGRLIGWNLCYMHDGRLLDKYIGLHYPDAREHNLYALSWMHNLDYACRHGLRAYVAGWTDPEVKAQLGASFTYTWHAVYLRNPLLRIALRRLRPLRPLFETDEVGLADTDADLAQ</sequence>
<evidence type="ECO:0000313" key="2">
    <source>
        <dbReference type="Proteomes" id="UP000055854"/>
    </source>
</evidence>
<protein>
    <submittedName>
        <fullName evidence="1">ATP synthase subunit alpha</fullName>
    </submittedName>
</protein>
<dbReference type="RefSeq" id="WP_060748583.1">
    <property type="nucleotide sequence ID" value="NZ_LNTA01000270.1"/>
</dbReference>
<evidence type="ECO:0000313" key="1">
    <source>
        <dbReference type="EMBL" id="KWV11680.1"/>
    </source>
</evidence>
<organism evidence="1 2">
    <name type="scientific">Xanthomonas campestris pv. translucens</name>
    <dbReference type="NCBI Taxonomy" id="343"/>
    <lineage>
        <taxon>Bacteria</taxon>
        <taxon>Pseudomonadati</taxon>
        <taxon>Pseudomonadota</taxon>
        <taxon>Gammaproteobacteria</taxon>
        <taxon>Lysobacterales</taxon>
        <taxon>Lysobacteraceae</taxon>
        <taxon>Xanthomonas</taxon>
        <taxon>Xanthomonas translucens group</taxon>
    </lineage>
</organism>
<name>A0A109HGD9_XANCT</name>
<dbReference type="SUPFAM" id="SSF55729">
    <property type="entry name" value="Acyl-CoA N-acyltransferases (Nat)"/>
    <property type="match status" value="1"/>
</dbReference>
<comment type="caution">
    <text evidence="1">The sequence shown here is derived from an EMBL/GenBank/DDBJ whole genome shotgun (WGS) entry which is preliminary data.</text>
</comment>
<dbReference type="Gene3D" id="3.40.630.30">
    <property type="match status" value="1"/>
</dbReference>
<gene>
    <name evidence="1" type="ORF">ATB53_18960</name>
</gene>